<accession>K4KHU7</accession>
<dbReference type="Pfam" id="PF00852">
    <property type="entry name" value="Glyco_transf_10"/>
    <property type="match status" value="1"/>
</dbReference>
<dbReference type="EMBL" id="CP003746">
    <property type="protein sequence ID" value="AFU97755.2"/>
    <property type="molecule type" value="Genomic_DNA"/>
</dbReference>
<proteinExistence type="predicted"/>
<feature type="domain" description="Fucosyltransferase C-terminal" evidence="1">
    <location>
        <begin position="225"/>
        <end position="280"/>
    </location>
</feature>
<organism evidence="2 3">
    <name type="scientific">Simiduia agarivorans (strain DSM 21679 / JCM 13881 / BCRC 17597 / SA1)</name>
    <dbReference type="NCBI Taxonomy" id="1117647"/>
    <lineage>
        <taxon>Bacteria</taxon>
        <taxon>Pseudomonadati</taxon>
        <taxon>Pseudomonadota</taxon>
        <taxon>Gammaproteobacteria</taxon>
        <taxon>Cellvibrionales</taxon>
        <taxon>Cellvibrionaceae</taxon>
        <taxon>Simiduia</taxon>
    </lineage>
</organism>
<dbReference type="HOGENOM" id="CLU_813535_0_0_6"/>
<dbReference type="STRING" id="1117647.M5M_02690"/>
<evidence type="ECO:0000313" key="3">
    <source>
        <dbReference type="Proteomes" id="UP000000466"/>
    </source>
</evidence>
<dbReference type="Gene3D" id="3.40.50.11660">
    <property type="entry name" value="Glycosyl transferase family 10, C-terminal domain"/>
    <property type="match status" value="1"/>
</dbReference>
<keyword evidence="3" id="KW-1185">Reference proteome</keyword>
<evidence type="ECO:0000259" key="1">
    <source>
        <dbReference type="Pfam" id="PF00852"/>
    </source>
</evidence>
<protein>
    <recommendedName>
        <fullName evidence="1">Fucosyltransferase C-terminal domain-containing protein</fullName>
    </recommendedName>
</protein>
<dbReference type="KEGG" id="saga:M5M_02690"/>
<dbReference type="Proteomes" id="UP000000466">
    <property type="component" value="Chromosome"/>
</dbReference>
<evidence type="ECO:0000313" key="2">
    <source>
        <dbReference type="EMBL" id="AFU97755.2"/>
    </source>
</evidence>
<dbReference type="AlphaFoldDB" id="K4KHU7"/>
<gene>
    <name evidence="2" type="ordered locus">M5M_02690</name>
</gene>
<dbReference type="SUPFAM" id="SSF53756">
    <property type="entry name" value="UDP-Glycosyltransferase/glycogen phosphorylase"/>
    <property type="match status" value="1"/>
</dbReference>
<dbReference type="eggNOG" id="COG0463">
    <property type="taxonomic scope" value="Bacteria"/>
</dbReference>
<dbReference type="InterPro" id="IPR055270">
    <property type="entry name" value="Glyco_tran_10_C"/>
</dbReference>
<dbReference type="InterPro" id="IPR038577">
    <property type="entry name" value="GT10-like_C_sf"/>
</dbReference>
<reference evidence="2 3" key="1">
    <citation type="journal article" date="2013" name="Genome Announc.">
        <title>Complete genome sequence of Simiduia agarivorans SA1(T), a marine bacterium able to degrade a variety of polysaccharides.</title>
        <authorList>
            <person name="Lin S.Y."/>
            <person name="Shieh W.Y."/>
            <person name="Chen J.S."/>
            <person name="Tang S.L."/>
        </authorList>
    </citation>
    <scope>NUCLEOTIDE SEQUENCE [LARGE SCALE GENOMIC DNA]</scope>
    <source>
        <strain evidence="3">DSM 21679 / JCM 13881 / BCRC 17597 / SA1</strain>
    </source>
</reference>
<sequence>MTYKPRCYLFGEHSCRTPFSYPAYRALLSRYFTYSNSSANADFFVLGSDSDIIKNPREIENALDVNPNLKLLVISEEPYWDLVNSVSGSDKTTTIYNFRVNKINHSTSNLFKFKKLPYFITTEDHYFTRFSILFGALAKLKANELKNLWRNAEYRYAFMAEKRSDSRYDISNRQLESVGLMYYRTKIMSAFSEGNNLVKGKGWANLERRQSLPDWHLDKLARLDRRCFVISGLENTHHKYYVSEKIFDAFSCGAVPVYYASDEHLVWNIVPDRDSVINVYGLSPADAERKIKSFCITASVLEAYQQSIHSMCEIFSCPENLIRERCEFVEKLVVEIMDQLN</sequence>
<name>K4KHU7_SIMAS</name>